<dbReference type="GO" id="GO:0003677">
    <property type="term" value="F:DNA binding"/>
    <property type="evidence" value="ECO:0007669"/>
    <property type="project" value="UniProtKB-KW"/>
</dbReference>
<protein>
    <submittedName>
        <fullName evidence="5">MarR family transcriptional regulator</fullName>
    </submittedName>
</protein>
<keyword evidence="6" id="KW-1185">Reference proteome</keyword>
<dbReference type="Pfam" id="PF01047">
    <property type="entry name" value="MarR"/>
    <property type="match status" value="1"/>
</dbReference>
<dbReference type="SUPFAM" id="SSF46785">
    <property type="entry name" value="Winged helix' DNA-binding domain"/>
    <property type="match status" value="1"/>
</dbReference>
<dbReference type="PRINTS" id="PR00598">
    <property type="entry name" value="HTHMARR"/>
</dbReference>
<evidence type="ECO:0000313" key="5">
    <source>
        <dbReference type="EMBL" id="KKY00443.1"/>
    </source>
</evidence>
<dbReference type="Proteomes" id="UP000034407">
    <property type="component" value="Unassembled WGS sequence"/>
</dbReference>
<dbReference type="GO" id="GO:0003700">
    <property type="term" value="F:DNA-binding transcription factor activity"/>
    <property type="evidence" value="ECO:0007669"/>
    <property type="project" value="InterPro"/>
</dbReference>
<dbReference type="PANTHER" id="PTHR42756:SF1">
    <property type="entry name" value="TRANSCRIPTIONAL REPRESSOR OF EMRAB OPERON"/>
    <property type="match status" value="1"/>
</dbReference>
<keyword evidence="2" id="KW-0238">DNA-binding</keyword>
<dbReference type="PROSITE" id="PS50995">
    <property type="entry name" value="HTH_MARR_2"/>
    <property type="match status" value="1"/>
</dbReference>
<dbReference type="InterPro" id="IPR036390">
    <property type="entry name" value="WH_DNA-bd_sf"/>
</dbReference>
<gene>
    <name evidence="5" type="ORF">VN21_14080</name>
</gene>
<keyword evidence="1" id="KW-0805">Transcription regulation</keyword>
<dbReference type="OrthoDB" id="6462103at2"/>
<dbReference type="EMBL" id="LBBT01000276">
    <property type="protein sequence ID" value="KKY00443.1"/>
    <property type="molecule type" value="Genomic_DNA"/>
</dbReference>
<dbReference type="PANTHER" id="PTHR42756">
    <property type="entry name" value="TRANSCRIPTIONAL REGULATOR, MARR"/>
    <property type="match status" value="1"/>
</dbReference>
<accession>A0A0M3DDV6</accession>
<reference evidence="5 6" key="1">
    <citation type="submission" date="2015-04" db="EMBL/GenBank/DDBJ databases">
        <title>Microcin producing Clostridium sp. JC272T.</title>
        <authorList>
            <person name="Jyothsna T."/>
            <person name="Sasikala C."/>
            <person name="Ramana C."/>
        </authorList>
    </citation>
    <scope>NUCLEOTIDE SEQUENCE [LARGE SCALE GENOMIC DNA]</scope>
    <source>
        <strain evidence="5 6">JC272</strain>
    </source>
</reference>
<evidence type="ECO:0000256" key="3">
    <source>
        <dbReference type="ARBA" id="ARBA00023163"/>
    </source>
</evidence>
<dbReference type="PATRIC" id="fig|1629550.3.peg.2274"/>
<sequence length="148" mass="17174">MKYRKDKGLAFLINATDKIMINNFVRKLKNNGINITFEQFTILTMLWDNENLCQYNLAQLTNRDQASTSRLINTLIKNELIIRQCCSSDKRINRIKLTEKGELLKEPVESIARECFEEAVNGISKEEIEQGMKFLTKIAENLNNINTK</sequence>
<comment type="caution">
    <text evidence="5">The sequence shown here is derived from an EMBL/GenBank/DDBJ whole genome shotgun (WGS) entry which is preliminary data.</text>
</comment>
<evidence type="ECO:0000256" key="2">
    <source>
        <dbReference type="ARBA" id="ARBA00023125"/>
    </source>
</evidence>
<dbReference type="RefSeq" id="WP_046823821.1">
    <property type="nucleotide sequence ID" value="NZ_LBBT01000276.1"/>
</dbReference>
<dbReference type="Gene3D" id="1.10.10.10">
    <property type="entry name" value="Winged helix-like DNA-binding domain superfamily/Winged helix DNA-binding domain"/>
    <property type="match status" value="1"/>
</dbReference>
<evidence type="ECO:0000313" key="6">
    <source>
        <dbReference type="Proteomes" id="UP000034407"/>
    </source>
</evidence>
<proteinExistence type="predicted"/>
<dbReference type="InterPro" id="IPR000835">
    <property type="entry name" value="HTH_MarR-typ"/>
</dbReference>
<feature type="domain" description="HTH marR-type" evidence="4">
    <location>
        <begin position="5"/>
        <end position="140"/>
    </location>
</feature>
<name>A0A0M3DDV6_9FIRM</name>
<dbReference type="SMART" id="SM00347">
    <property type="entry name" value="HTH_MARR"/>
    <property type="match status" value="1"/>
</dbReference>
<evidence type="ECO:0000256" key="1">
    <source>
        <dbReference type="ARBA" id="ARBA00023015"/>
    </source>
</evidence>
<dbReference type="AlphaFoldDB" id="A0A0M3DDV6"/>
<organism evidence="5 6">
    <name type="scientific">Paraclostridium benzoelyticum</name>
    <dbReference type="NCBI Taxonomy" id="1629550"/>
    <lineage>
        <taxon>Bacteria</taxon>
        <taxon>Bacillati</taxon>
        <taxon>Bacillota</taxon>
        <taxon>Clostridia</taxon>
        <taxon>Peptostreptococcales</taxon>
        <taxon>Peptostreptococcaceae</taxon>
        <taxon>Paraclostridium</taxon>
    </lineage>
</organism>
<evidence type="ECO:0000259" key="4">
    <source>
        <dbReference type="PROSITE" id="PS50995"/>
    </source>
</evidence>
<keyword evidence="3" id="KW-0804">Transcription</keyword>
<dbReference type="InterPro" id="IPR036388">
    <property type="entry name" value="WH-like_DNA-bd_sf"/>
</dbReference>